<dbReference type="PATRIC" id="fig|1388762.3.peg.3462"/>
<sequence length="124" mass="13818">MSYLQPRILRDRCYGYFPGGRIDVATRSPRPGTNKEAGMNKMTFPNACQVMRWHFHPLGFEASMDAPRSMVARLFDRATGETLLAIAGIPCSAIMAATDVERIIEAVEAEMDTFMPAFTLRDAV</sequence>
<dbReference type="Pfam" id="PF07865">
    <property type="entry name" value="DUF1652"/>
    <property type="match status" value="1"/>
</dbReference>
<organism evidence="1 2">
    <name type="scientific">Pseudomonas taiwanensis SJ9</name>
    <dbReference type="NCBI Taxonomy" id="1388762"/>
    <lineage>
        <taxon>Bacteria</taxon>
        <taxon>Pseudomonadati</taxon>
        <taxon>Pseudomonadota</taxon>
        <taxon>Gammaproteobacteria</taxon>
        <taxon>Pseudomonadales</taxon>
        <taxon>Pseudomonadaceae</taxon>
        <taxon>Pseudomonas</taxon>
    </lineage>
</organism>
<evidence type="ECO:0000313" key="2">
    <source>
        <dbReference type="Proteomes" id="UP000018511"/>
    </source>
</evidence>
<comment type="caution">
    <text evidence="1">The sequence shown here is derived from an EMBL/GenBank/DDBJ whole genome shotgun (WGS) entry which is preliminary data.</text>
</comment>
<protein>
    <recommendedName>
        <fullName evidence="3">DUF1652 domain-containing protein</fullName>
    </recommendedName>
</protein>
<dbReference type="Proteomes" id="UP000018511">
    <property type="component" value="Unassembled WGS sequence"/>
</dbReference>
<name>V7DB51_9PSED</name>
<gene>
    <name evidence="1" type="ORF">O164_17660</name>
</gene>
<accession>V7DB51</accession>
<dbReference type="InterPro" id="IPR012448">
    <property type="entry name" value="DUF1652"/>
</dbReference>
<evidence type="ECO:0000313" key="1">
    <source>
        <dbReference type="EMBL" id="ESW38476.1"/>
    </source>
</evidence>
<dbReference type="EMBL" id="AXUP01000246">
    <property type="protein sequence ID" value="ESW38476.1"/>
    <property type="molecule type" value="Genomic_DNA"/>
</dbReference>
<proteinExistence type="predicted"/>
<reference evidence="1 2" key="1">
    <citation type="submission" date="2013-10" db="EMBL/GenBank/DDBJ databases">
        <title>Whole Genome Shotgun Sequence of Pseudomonas taiwanensis SJ9.</title>
        <authorList>
            <person name="Hong S.-J."/>
            <person name="Shin J.-H."/>
        </authorList>
    </citation>
    <scope>NUCLEOTIDE SEQUENCE [LARGE SCALE GENOMIC DNA]</scope>
    <source>
        <strain evidence="1 2">SJ9</strain>
    </source>
</reference>
<evidence type="ECO:0008006" key="3">
    <source>
        <dbReference type="Google" id="ProtNLM"/>
    </source>
</evidence>
<dbReference type="AlphaFoldDB" id="V7DB51"/>